<dbReference type="STRING" id="348802.A0A0D2E735"/>
<dbReference type="GO" id="GO:0016491">
    <property type="term" value="F:oxidoreductase activity"/>
    <property type="evidence" value="ECO:0007669"/>
    <property type="project" value="UniProtKB-KW"/>
</dbReference>
<dbReference type="GeneID" id="25331217"/>
<dbReference type="InterPro" id="IPR011032">
    <property type="entry name" value="GroES-like_sf"/>
</dbReference>
<dbReference type="Gene3D" id="3.90.180.10">
    <property type="entry name" value="Medium-chain alcohol dehydrogenases, catalytic domain"/>
    <property type="match status" value="1"/>
</dbReference>
<accession>A0A0D2E735</accession>
<keyword evidence="3 6" id="KW-0479">Metal-binding</keyword>
<dbReference type="Pfam" id="PF00107">
    <property type="entry name" value="ADH_zinc_N"/>
    <property type="match status" value="1"/>
</dbReference>
<dbReference type="InterPro" id="IPR020843">
    <property type="entry name" value="ER"/>
</dbReference>
<dbReference type="SMART" id="SM00829">
    <property type="entry name" value="PKS_ER"/>
    <property type="match status" value="1"/>
</dbReference>
<evidence type="ECO:0000256" key="1">
    <source>
        <dbReference type="ARBA" id="ARBA00001947"/>
    </source>
</evidence>
<evidence type="ECO:0000313" key="8">
    <source>
        <dbReference type="EMBL" id="KIW50505.1"/>
    </source>
</evidence>
<organism evidence="8 9">
    <name type="scientific">Exophiala xenobiotica</name>
    <dbReference type="NCBI Taxonomy" id="348802"/>
    <lineage>
        <taxon>Eukaryota</taxon>
        <taxon>Fungi</taxon>
        <taxon>Dikarya</taxon>
        <taxon>Ascomycota</taxon>
        <taxon>Pezizomycotina</taxon>
        <taxon>Eurotiomycetes</taxon>
        <taxon>Chaetothyriomycetidae</taxon>
        <taxon>Chaetothyriales</taxon>
        <taxon>Herpotrichiellaceae</taxon>
        <taxon>Exophiala</taxon>
    </lineage>
</organism>
<comment type="cofactor">
    <cofactor evidence="1 6">
        <name>Zn(2+)</name>
        <dbReference type="ChEBI" id="CHEBI:29105"/>
    </cofactor>
</comment>
<sequence length="376" mass="40710">MTIEVPAVVAYPPQGAPNWRYEPVKLRMVKDHEIQIRMVSTGICHSDIYESNIPDRADGIPYPWVFGHEGAGYVEAIGDGVTHVNPGDPVLLSYDYCQNCDICRSGQPAYCVEWRRRNRAGEKGIFETKDGRPAGGKYFGQSSFASTSIVQETSVINVNGLVHSEEELKLLAPLGCGLMTGVGAVLNSAKVQPYDIVMVTGIGAVGLGAIAAAKVLGCKEIIAVDRIAARLNVAKEFGATKVLDTSSPNTSLVEDVRKLVDDQRISVVIETTGVPAVVLSALKAMGWHSKLIQIGIPPPGAELNIDFLEFFAANKVIECHCLGDESPKTMIPKMLAWWRDGKLPVEKIVKFYPAKDALEAAHGMESGTVIKPVLIW</sequence>
<evidence type="ECO:0000256" key="2">
    <source>
        <dbReference type="ARBA" id="ARBA00008072"/>
    </source>
</evidence>
<dbReference type="Gene3D" id="3.40.50.720">
    <property type="entry name" value="NAD(P)-binding Rossmann-like Domain"/>
    <property type="match status" value="1"/>
</dbReference>
<dbReference type="InterPro" id="IPR013154">
    <property type="entry name" value="ADH-like_N"/>
</dbReference>
<evidence type="ECO:0000313" key="9">
    <source>
        <dbReference type="Proteomes" id="UP000054342"/>
    </source>
</evidence>
<dbReference type="PANTHER" id="PTHR43350:SF2">
    <property type="entry name" value="GROES-LIKE ZINC-BINDING ALCOHOL DEHYDROGENASE FAMILY PROTEIN"/>
    <property type="match status" value="1"/>
</dbReference>
<dbReference type="InterPro" id="IPR036291">
    <property type="entry name" value="NAD(P)-bd_dom_sf"/>
</dbReference>
<dbReference type="HOGENOM" id="CLU_026673_14_1_1"/>
<dbReference type="InterPro" id="IPR002328">
    <property type="entry name" value="ADH_Zn_CS"/>
</dbReference>
<dbReference type="RefSeq" id="XP_013311089.1">
    <property type="nucleotide sequence ID" value="XM_013455635.1"/>
</dbReference>
<dbReference type="AlphaFoldDB" id="A0A0D2E735"/>
<dbReference type="EMBL" id="KN847322">
    <property type="protein sequence ID" value="KIW50505.1"/>
    <property type="molecule type" value="Genomic_DNA"/>
</dbReference>
<evidence type="ECO:0000259" key="7">
    <source>
        <dbReference type="SMART" id="SM00829"/>
    </source>
</evidence>
<dbReference type="CDD" id="cd08278">
    <property type="entry name" value="benzyl_alcohol_DH"/>
    <property type="match status" value="1"/>
</dbReference>
<dbReference type="Proteomes" id="UP000054342">
    <property type="component" value="Unassembled WGS sequence"/>
</dbReference>
<dbReference type="SUPFAM" id="SSF50129">
    <property type="entry name" value="GroES-like"/>
    <property type="match status" value="1"/>
</dbReference>
<dbReference type="OrthoDB" id="1560166at2759"/>
<name>A0A0D2E735_9EURO</name>
<evidence type="ECO:0000256" key="6">
    <source>
        <dbReference type="RuleBase" id="RU361277"/>
    </source>
</evidence>
<feature type="domain" description="Enoyl reductase (ER)" evidence="7">
    <location>
        <begin position="15"/>
        <end position="374"/>
    </location>
</feature>
<evidence type="ECO:0000256" key="5">
    <source>
        <dbReference type="ARBA" id="ARBA00023002"/>
    </source>
</evidence>
<gene>
    <name evidence="8" type="ORF">PV05_09309</name>
</gene>
<dbReference type="PANTHER" id="PTHR43350">
    <property type="entry name" value="NAD-DEPENDENT ALCOHOL DEHYDROGENASE"/>
    <property type="match status" value="1"/>
</dbReference>
<reference evidence="8 9" key="1">
    <citation type="submission" date="2015-01" db="EMBL/GenBank/DDBJ databases">
        <title>The Genome Sequence of Exophiala xenobiotica CBS118157.</title>
        <authorList>
            <consortium name="The Broad Institute Genomics Platform"/>
            <person name="Cuomo C."/>
            <person name="de Hoog S."/>
            <person name="Gorbushina A."/>
            <person name="Stielow B."/>
            <person name="Teixiera M."/>
            <person name="Abouelleil A."/>
            <person name="Chapman S.B."/>
            <person name="Priest M."/>
            <person name="Young S.K."/>
            <person name="Wortman J."/>
            <person name="Nusbaum C."/>
            <person name="Birren B."/>
        </authorList>
    </citation>
    <scope>NUCLEOTIDE SEQUENCE [LARGE SCALE GENOMIC DNA]</scope>
    <source>
        <strain evidence="8 9">CBS 118157</strain>
    </source>
</reference>
<dbReference type="SUPFAM" id="SSF51735">
    <property type="entry name" value="NAD(P)-binding Rossmann-fold domains"/>
    <property type="match status" value="1"/>
</dbReference>
<keyword evidence="5" id="KW-0560">Oxidoreductase</keyword>
<dbReference type="Pfam" id="PF08240">
    <property type="entry name" value="ADH_N"/>
    <property type="match status" value="1"/>
</dbReference>
<dbReference type="InterPro" id="IPR013149">
    <property type="entry name" value="ADH-like_C"/>
</dbReference>
<keyword evidence="9" id="KW-1185">Reference proteome</keyword>
<evidence type="ECO:0000256" key="3">
    <source>
        <dbReference type="ARBA" id="ARBA00022723"/>
    </source>
</evidence>
<keyword evidence="4 6" id="KW-0862">Zinc</keyword>
<dbReference type="GO" id="GO:0008270">
    <property type="term" value="F:zinc ion binding"/>
    <property type="evidence" value="ECO:0007669"/>
    <property type="project" value="InterPro"/>
</dbReference>
<proteinExistence type="inferred from homology"/>
<evidence type="ECO:0000256" key="4">
    <source>
        <dbReference type="ARBA" id="ARBA00022833"/>
    </source>
</evidence>
<dbReference type="PROSITE" id="PS00059">
    <property type="entry name" value="ADH_ZINC"/>
    <property type="match status" value="1"/>
</dbReference>
<comment type="similarity">
    <text evidence="2 6">Belongs to the zinc-containing alcohol dehydrogenase family.</text>
</comment>
<protein>
    <recommendedName>
        <fullName evidence="7">Enoyl reductase (ER) domain-containing protein</fullName>
    </recommendedName>
</protein>